<reference evidence="2 3" key="1">
    <citation type="journal article" date="2020" name="Sci. Rep.">
        <title>A novel cyanobacterial geosmin producer, revising GeoA distribution and dispersion patterns in Bacteria.</title>
        <authorList>
            <person name="Churro C."/>
            <person name="Semedo-Aguiar A.P."/>
            <person name="Silva A.D."/>
            <person name="Pereira-Leal J.B."/>
            <person name="Leite R.B."/>
        </authorList>
    </citation>
    <scope>NUCLEOTIDE SEQUENCE [LARGE SCALE GENOMIC DNA]</scope>
    <source>
        <strain evidence="2 3">IPMA8</strain>
    </source>
</reference>
<evidence type="ECO:0000259" key="1">
    <source>
        <dbReference type="Pfam" id="PF03235"/>
    </source>
</evidence>
<dbReference type="PANTHER" id="PTHR39639:SF1">
    <property type="entry name" value="DUF262 DOMAIN-CONTAINING PROTEIN"/>
    <property type="match status" value="1"/>
</dbReference>
<accession>A0ABX2D1U9</accession>
<dbReference type="Pfam" id="PF03235">
    <property type="entry name" value="GmrSD_N"/>
    <property type="match status" value="1"/>
</dbReference>
<sequence length="185" mass="21415">MSQAIRQDIINIAEEQIDEIKQKIDYHTTEYTIEFIVDKYLEQDGGGIGEIYIPEFHRNLRWDINHQSRFIESIIIGVPIPAMIVVEIYETGRLEIVDGSQRVRTLAAFMTNQLQLSNLQTLDSLNGSYFNDLAPSRQRKFKYTSLRMIILSDKADEKVRNDIFYRINTSNLDITPNSNSLLPNS</sequence>
<dbReference type="EMBL" id="SRRZ01000092">
    <property type="protein sequence ID" value="NQE36626.1"/>
    <property type="molecule type" value="Genomic_DNA"/>
</dbReference>
<name>A0ABX2D1U9_9CYAN</name>
<dbReference type="RefSeq" id="WP_172190502.1">
    <property type="nucleotide sequence ID" value="NZ_CAWPPK010000310.1"/>
</dbReference>
<organism evidence="2 3">
    <name type="scientific">Microcoleus asticus IPMA8</name>
    <dbReference type="NCBI Taxonomy" id="2563858"/>
    <lineage>
        <taxon>Bacteria</taxon>
        <taxon>Bacillati</taxon>
        <taxon>Cyanobacteriota</taxon>
        <taxon>Cyanophyceae</taxon>
        <taxon>Oscillatoriophycideae</taxon>
        <taxon>Oscillatoriales</taxon>
        <taxon>Microcoleaceae</taxon>
        <taxon>Microcoleus</taxon>
        <taxon>Microcoleus asticus</taxon>
    </lineage>
</organism>
<proteinExistence type="predicted"/>
<comment type="caution">
    <text evidence="2">The sequence shown here is derived from an EMBL/GenBank/DDBJ whole genome shotgun (WGS) entry which is preliminary data.</text>
</comment>
<dbReference type="InterPro" id="IPR004919">
    <property type="entry name" value="GmrSD_N"/>
</dbReference>
<dbReference type="PANTHER" id="PTHR39639">
    <property type="entry name" value="CHROMOSOME 16, WHOLE GENOME SHOTGUN SEQUENCE"/>
    <property type="match status" value="1"/>
</dbReference>
<dbReference type="Proteomes" id="UP000702425">
    <property type="component" value="Unassembled WGS sequence"/>
</dbReference>
<evidence type="ECO:0000313" key="3">
    <source>
        <dbReference type="Proteomes" id="UP000702425"/>
    </source>
</evidence>
<keyword evidence="3" id="KW-1185">Reference proteome</keyword>
<gene>
    <name evidence="2" type="ORF">E5S67_04391</name>
</gene>
<feature type="domain" description="GmrSD restriction endonucleases N-terminal" evidence="1">
    <location>
        <begin position="47"/>
        <end position="175"/>
    </location>
</feature>
<evidence type="ECO:0000313" key="2">
    <source>
        <dbReference type="EMBL" id="NQE36626.1"/>
    </source>
</evidence>
<protein>
    <recommendedName>
        <fullName evidence="1">GmrSD restriction endonucleases N-terminal domain-containing protein</fullName>
    </recommendedName>
</protein>